<keyword evidence="2" id="KW-0677">Repeat</keyword>
<dbReference type="PIRSF" id="PIRSF000615">
    <property type="entry name" value="TyrPK_CSF1-R"/>
    <property type="match status" value="1"/>
</dbReference>
<dbReference type="SUPFAM" id="SSF48726">
    <property type="entry name" value="Immunoglobulin"/>
    <property type="match status" value="3"/>
</dbReference>
<evidence type="ECO:0000256" key="2">
    <source>
        <dbReference type="ARBA" id="ARBA00022737"/>
    </source>
</evidence>
<dbReference type="PANTHER" id="PTHR12231">
    <property type="entry name" value="CTX-RELATED TYPE I TRANSMEMBRANE PROTEIN"/>
    <property type="match status" value="1"/>
</dbReference>
<dbReference type="SMART" id="SM00409">
    <property type="entry name" value="IG"/>
    <property type="match status" value="3"/>
</dbReference>
<keyword evidence="3" id="KW-1015">Disulfide bond</keyword>
<name>A0A9P0NN00_APHGO</name>
<dbReference type="Pfam" id="PF13927">
    <property type="entry name" value="Ig_3"/>
    <property type="match status" value="1"/>
</dbReference>
<dbReference type="EMBL" id="OU899036">
    <property type="protein sequence ID" value="CAH1732404.1"/>
    <property type="molecule type" value="Genomic_DNA"/>
</dbReference>
<dbReference type="InterPro" id="IPR051170">
    <property type="entry name" value="Neural/epithelial_adhesion"/>
</dbReference>
<dbReference type="InterPro" id="IPR007110">
    <property type="entry name" value="Ig-like_dom"/>
</dbReference>
<dbReference type="InterPro" id="IPR013783">
    <property type="entry name" value="Ig-like_fold"/>
</dbReference>
<dbReference type="Pfam" id="PF07679">
    <property type="entry name" value="I-set"/>
    <property type="match status" value="1"/>
</dbReference>
<dbReference type="AlphaFoldDB" id="A0A9P0NN00"/>
<dbReference type="InterPro" id="IPR013098">
    <property type="entry name" value="Ig_I-set"/>
</dbReference>
<keyword evidence="8" id="KW-1185">Reference proteome</keyword>
<dbReference type="Pfam" id="PF07686">
    <property type="entry name" value="V-set"/>
    <property type="match status" value="1"/>
</dbReference>
<keyword evidence="4" id="KW-0393">Immunoglobulin domain</keyword>
<feature type="domain" description="Ig-like" evidence="6">
    <location>
        <begin position="134"/>
        <end position="215"/>
    </location>
</feature>
<sequence>MKNIYGVLLLLNINLANSQKTPYITHITQELVIDIGGEMNLDCSTKHSQEPNSSWVKVAKDQIDASIELSSGSVLTVKDPKVSLITEIKQDSSQYIIHIHNIQEDDASIYRCDLITGFNAKISAYTELMVRGPPFIYDNSTKLLVVEEYQSVLKLACFAGGYPTPRVFWRKPNNPILSIGNILKIPGIKKEDRGNYYCIAENGVGNDTSRRISISVEFPPVITTLLTRVGQAVNYEAYLVCSVEANPQPAITWIYKGVELSNNEHYWISNFATADDKMDSSLLIKIKNYLYGGYICRASNIFGAAEIKITVYKTLLPQCHHPACED</sequence>
<evidence type="ECO:0000259" key="6">
    <source>
        <dbReference type="PROSITE" id="PS50835"/>
    </source>
</evidence>
<dbReference type="SMART" id="SM00408">
    <property type="entry name" value="IGc2"/>
    <property type="match status" value="2"/>
</dbReference>
<dbReference type="InterPro" id="IPR003598">
    <property type="entry name" value="Ig_sub2"/>
</dbReference>
<gene>
    <name evidence="7" type="ORF">APHIGO_LOCUS8899</name>
</gene>
<feature type="chain" id="PRO_5040340161" description="Ig-like domain-containing protein" evidence="5">
    <location>
        <begin position="19"/>
        <end position="326"/>
    </location>
</feature>
<evidence type="ECO:0000256" key="3">
    <source>
        <dbReference type="ARBA" id="ARBA00023157"/>
    </source>
</evidence>
<evidence type="ECO:0000256" key="5">
    <source>
        <dbReference type="SAM" id="SignalP"/>
    </source>
</evidence>
<reference evidence="7" key="1">
    <citation type="submission" date="2022-02" db="EMBL/GenBank/DDBJ databases">
        <authorList>
            <person name="King R."/>
        </authorList>
    </citation>
    <scope>NUCLEOTIDE SEQUENCE</scope>
</reference>
<evidence type="ECO:0000313" key="8">
    <source>
        <dbReference type="Proteomes" id="UP001154329"/>
    </source>
</evidence>
<dbReference type="Proteomes" id="UP001154329">
    <property type="component" value="Chromosome 3"/>
</dbReference>
<dbReference type="InterPro" id="IPR003599">
    <property type="entry name" value="Ig_sub"/>
</dbReference>
<dbReference type="PANTHER" id="PTHR12231:SF220">
    <property type="entry name" value="LACHESIN"/>
    <property type="match status" value="1"/>
</dbReference>
<protein>
    <recommendedName>
        <fullName evidence="6">Ig-like domain-containing protein</fullName>
    </recommendedName>
</protein>
<dbReference type="Gene3D" id="2.60.40.10">
    <property type="entry name" value="Immunoglobulins"/>
    <property type="match status" value="3"/>
</dbReference>
<keyword evidence="1 5" id="KW-0732">Signal</keyword>
<feature type="domain" description="Ig-like" evidence="6">
    <location>
        <begin position="22"/>
        <end position="123"/>
    </location>
</feature>
<proteinExistence type="predicted"/>
<dbReference type="InterPro" id="IPR036179">
    <property type="entry name" value="Ig-like_dom_sf"/>
</dbReference>
<feature type="domain" description="Ig-like" evidence="6">
    <location>
        <begin position="219"/>
        <end position="310"/>
    </location>
</feature>
<accession>A0A9P0NN00</accession>
<evidence type="ECO:0000256" key="4">
    <source>
        <dbReference type="ARBA" id="ARBA00023319"/>
    </source>
</evidence>
<dbReference type="GO" id="GO:0043005">
    <property type="term" value="C:neuron projection"/>
    <property type="evidence" value="ECO:0007669"/>
    <property type="project" value="TreeGrafter"/>
</dbReference>
<evidence type="ECO:0000256" key="1">
    <source>
        <dbReference type="ARBA" id="ARBA00022729"/>
    </source>
</evidence>
<dbReference type="InterPro" id="IPR013106">
    <property type="entry name" value="Ig_V-set"/>
</dbReference>
<feature type="signal peptide" evidence="5">
    <location>
        <begin position="1"/>
        <end position="18"/>
    </location>
</feature>
<reference evidence="7" key="2">
    <citation type="submission" date="2022-10" db="EMBL/GenBank/DDBJ databases">
        <authorList>
            <consortium name="ENA_rothamsted_submissions"/>
            <consortium name="culmorum"/>
            <person name="King R."/>
        </authorList>
    </citation>
    <scope>NUCLEOTIDE SEQUENCE</scope>
</reference>
<evidence type="ECO:0000313" key="7">
    <source>
        <dbReference type="EMBL" id="CAH1732404.1"/>
    </source>
</evidence>
<dbReference type="PROSITE" id="PS50835">
    <property type="entry name" value="IG_LIKE"/>
    <property type="match status" value="3"/>
</dbReference>
<organism evidence="7 8">
    <name type="scientific">Aphis gossypii</name>
    <name type="common">Cotton aphid</name>
    <dbReference type="NCBI Taxonomy" id="80765"/>
    <lineage>
        <taxon>Eukaryota</taxon>
        <taxon>Metazoa</taxon>
        <taxon>Ecdysozoa</taxon>
        <taxon>Arthropoda</taxon>
        <taxon>Hexapoda</taxon>
        <taxon>Insecta</taxon>
        <taxon>Pterygota</taxon>
        <taxon>Neoptera</taxon>
        <taxon>Paraneoptera</taxon>
        <taxon>Hemiptera</taxon>
        <taxon>Sternorrhyncha</taxon>
        <taxon>Aphidomorpha</taxon>
        <taxon>Aphidoidea</taxon>
        <taxon>Aphididae</taxon>
        <taxon>Aphidini</taxon>
        <taxon>Aphis</taxon>
        <taxon>Aphis</taxon>
    </lineage>
</organism>